<evidence type="ECO:0000313" key="1">
    <source>
        <dbReference type="EMBL" id="KAB4117608.1"/>
    </source>
</evidence>
<comment type="caution">
    <text evidence="1">The sequence shown here is derived from an EMBL/GenBank/DDBJ whole genome shotgun (WGS) entry which is preliminary data.</text>
</comment>
<dbReference type="EMBL" id="WCUQ01000111">
    <property type="protein sequence ID" value="KAB4117608.1"/>
    <property type="molecule type" value="Genomic_DNA"/>
</dbReference>
<sequence length="74" mass="8277">YTVYNDDFSNKHRVALGQQPEKSVDEEIVTCRALNASDLVEANEKGELKGKLKEIAAGLNEESNSVIMLIKRKK</sequence>
<proteinExistence type="predicted"/>
<feature type="non-terminal residue" evidence="1">
    <location>
        <position position="1"/>
    </location>
</feature>
<name>A0A6I0JJI3_BACUN</name>
<dbReference type="AlphaFoldDB" id="A0A6I0JJI3"/>
<evidence type="ECO:0000313" key="2">
    <source>
        <dbReference type="Proteomes" id="UP000438773"/>
    </source>
</evidence>
<accession>A0A6I0JJI3</accession>
<reference evidence="1 2" key="1">
    <citation type="journal article" date="2019" name="Nat. Med.">
        <title>A library of human gut bacterial isolates paired with longitudinal multiomics data enables mechanistic microbiome research.</title>
        <authorList>
            <person name="Poyet M."/>
            <person name="Groussin M."/>
            <person name="Gibbons S.M."/>
            <person name="Avila-Pacheco J."/>
            <person name="Jiang X."/>
            <person name="Kearney S.M."/>
            <person name="Perrotta A.R."/>
            <person name="Berdy B."/>
            <person name="Zhao S."/>
            <person name="Lieberman T.D."/>
            <person name="Swanson P.K."/>
            <person name="Smith M."/>
            <person name="Roesemann S."/>
            <person name="Alexander J.E."/>
            <person name="Rich S.A."/>
            <person name="Livny J."/>
            <person name="Vlamakis H."/>
            <person name="Clish C."/>
            <person name="Bullock K."/>
            <person name="Deik A."/>
            <person name="Scott J."/>
            <person name="Pierce K.A."/>
            <person name="Xavier R.J."/>
            <person name="Alm E.J."/>
        </authorList>
    </citation>
    <scope>NUCLEOTIDE SEQUENCE [LARGE SCALE GENOMIC DNA]</scope>
    <source>
        <strain evidence="1 2">BIOML-A37</strain>
    </source>
</reference>
<protein>
    <submittedName>
        <fullName evidence="1">6-bladed beta-propeller</fullName>
    </submittedName>
</protein>
<dbReference type="Proteomes" id="UP000438773">
    <property type="component" value="Unassembled WGS sequence"/>
</dbReference>
<gene>
    <name evidence="1" type="ORF">GAQ75_23470</name>
</gene>
<organism evidence="1 2">
    <name type="scientific">Bacteroides uniformis</name>
    <dbReference type="NCBI Taxonomy" id="820"/>
    <lineage>
        <taxon>Bacteria</taxon>
        <taxon>Pseudomonadati</taxon>
        <taxon>Bacteroidota</taxon>
        <taxon>Bacteroidia</taxon>
        <taxon>Bacteroidales</taxon>
        <taxon>Bacteroidaceae</taxon>
        <taxon>Bacteroides</taxon>
    </lineage>
</organism>